<evidence type="ECO:0000256" key="5">
    <source>
        <dbReference type="ARBA" id="ARBA00022679"/>
    </source>
</evidence>
<evidence type="ECO:0000256" key="3">
    <source>
        <dbReference type="ARBA" id="ARBA00011886"/>
    </source>
</evidence>
<gene>
    <name evidence="9" type="ORF">NSK_001661</name>
</gene>
<keyword evidence="4" id="KW-0328">Glycosyltransferase</keyword>
<sequence>MDVQDNFRPIREKIYRLEDARKIADFLRSCSSHPAPEIAIVLGSRLQAFEQVIEAPEKIYYHDIQAVLPSFPTCSTEIGKEGAFIFGSVDGISVLVMQGRFHMYEGHSSQATAFPVRVIKELGVQTLILTNAARGLSPTLEIGDVMLVVDHYNTERGSETHPLAGINVEHWGPRFLRCDSLYDYNLRRLARQIAKEKRITLKQGGYIFVSGPSYETPMEEEGLRNLCEKRRGWGRLLMHVRHWLSPRDSAARDHPGGLVDRLDRILNHFGMHDTAVGMSTVPEVLVAEHCGLKVLVLSGIYHVTQENTVKLTAIPHYEYKTHKRVAFEMTRRREEEYRQSQVAPKMTALLRGLVRALGDTSDIAMDYDVADIARWRFPTTLCVSWHRLILGSTSVALALGLLFTALEERRRRR</sequence>
<evidence type="ECO:0000259" key="8">
    <source>
        <dbReference type="Pfam" id="PF01048"/>
    </source>
</evidence>
<organism evidence="9 10">
    <name type="scientific">Nannochloropsis salina CCMP1776</name>
    <dbReference type="NCBI Taxonomy" id="1027361"/>
    <lineage>
        <taxon>Eukaryota</taxon>
        <taxon>Sar</taxon>
        <taxon>Stramenopiles</taxon>
        <taxon>Ochrophyta</taxon>
        <taxon>Eustigmatophyceae</taxon>
        <taxon>Eustigmatales</taxon>
        <taxon>Monodopsidaceae</taxon>
        <taxon>Microchloropsis</taxon>
        <taxon>Microchloropsis salina</taxon>
    </lineage>
</organism>
<feature type="transmembrane region" description="Helical" evidence="7">
    <location>
        <begin position="385"/>
        <end position="406"/>
    </location>
</feature>
<dbReference type="OrthoDB" id="10261782at2759"/>
<evidence type="ECO:0000313" key="9">
    <source>
        <dbReference type="EMBL" id="TFJ87329.1"/>
    </source>
</evidence>
<evidence type="ECO:0000256" key="2">
    <source>
        <dbReference type="ARBA" id="ARBA00006751"/>
    </source>
</evidence>
<dbReference type="SUPFAM" id="SSF53167">
    <property type="entry name" value="Purine and uridine phosphorylases"/>
    <property type="match status" value="1"/>
</dbReference>
<keyword evidence="7" id="KW-1133">Transmembrane helix</keyword>
<dbReference type="AlphaFoldDB" id="A0A4D9DF76"/>
<evidence type="ECO:0000256" key="7">
    <source>
        <dbReference type="SAM" id="Phobius"/>
    </source>
</evidence>
<comment type="caution">
    <text evidence="9">The sequence shown here is derived from an EMBL/GenBank/DDBJ whole genome shotgun (WGS) entry which is preliminary data.</text>
</comment>
<dbReference type="PANTHER" id="PTHR11904">
    <property type="entry name" value="METHYLTHIOADENOSINE/PURINE NUCLEOSIDE PHOSPHORYLASE"/>
    <property type="match status" value="1"/>
</dbReference>
<keyword evidence="5" id="KW-0808">Transferase</keyword>
<dbReference type="EMBL" id="SDOX01000006">
    <property type="protein sequence ID" value="TFJ87329.1"/>
    <property type="molecule type" value="Genomic_DNA"/>
</dbReference>
<evidence type="ECO:0000256" key="1">
    <source>
        <dbReference type="ARBA" id="ARBA00005058"/>
    </source>
</evidence>
<dbReference type="GO" id="GO:0005737">
    <property type="term" value="C:cytoplasm"/>
    <property type="evidence" value="ECO:0007669"/>
    <property type="project" value="TreeGrafter"/>
</dbReference>
<feature type="domain" description="Nucleoside phosphorylase" evidence="8">
    <location>
        <begin position="38"/>
        <end position="302"/>
    </location>
</feature>
<dbReference type="InterPro" id="IPR000845">
    <property type="entry name" value="Nucleoside_phosphorylase_d"/>
</dbReference>
<accession>A0A4D9DF76</accession>
<reference evidence="9 10" key="1">
    <citation type="submission" date="2019-01" db="EMBL/GenBank/DDBJ databases">
        <title>Nuclear Genome Assembly of the Microalgal Biofuel strain Nannochloropsis salina CCMP1776.</title>
        <authorList>
            <person name="Hovde B."/>
        </authorList>
    </citation>
    <scope>NUCLEOTIDE SEQUENCE [LARGE SCALE GENOMIC DNA]</scope>
    <source>
        <strain evidence="9 10">CCMP1776</strain>
    </source>
</reference>
<protein>
    <recommendedName>
        <fullName evidence="3">purine-nucleoside phosphorylase</fullName>
        <ecNumber evidence="3">2.4.2.1</ecNumber>
    </recommendedName>
    <alternativeName>
        <fullName evidence="6">Inosine-guanosine phosphorylase</fullName>
    </alternativeName>
</protein>
<dbReference type="Gene3D" id="3.40.50.1580">
    <property type="entry name" value="Nucleoside phosphorylase domain"/>
    <property type="match status" value="1"/>
</dbReference>
<dbReference type="GO" id="GO:0009116">
    <property type="term" value="P:nucleoside metabolic process"/>
    <property type="evidence" value="ECO:0007669"/>
    <property type="project" value="InterPro"/>
</dbReference>
<comment type="pathway">
    <text evidence="1">Purine metabolism; purine nucleoside salvage.</text>
</comment>
<dbReference type="Proteomes" id="UP000355283">
    <property type="component" value="Unassembled WGS sequence"/>
</dbReference>
<evidence type="ECO:0000256" key="4">
    <source>
        <dbReference type="ARBA" id="ARBA00022676"/>
    </source>
</evidence>
<dbReference type="UniPathway" id="UPA00606"/>
<keyword evidence="7" id="KW-0472">Membrane</keyword>
<comment type="similarity">
    <text evidence="2">Belongs to the PNP/MTAP phosphorylase family.</text>
</comment>
<evidence type="ECO:0000256" key="6">
    <source>
        <dbReference type="ARBA" id="ARBA00031036"/>
    </source>
</evidence>
<dbReference type="InterPro" id="IPR011268">
    <property type="entry name" value="Purine_phosphorylase"/>
</dbReference>
<name>A0A4D9DF76_9STRA</name>
<keyword evidence="10" id="KW-1185">Reference proteome</keyword>
<dbReference type="PANTHER" id="PTHR11904:SF9">
    <property type="entry name" value="PURINE NUCLEOSIDE PHOSPHORYLASE-RELATED"/>
    <property type="match status" value="1"/>
</dbReference>
<dbReference type="GO" id="GO:0004731">
    <property type="term" value="F:purine-nucleoside phosphorylase activity"/>
    <property type="evidence" value="ECO:0007669"/>
    <property type="project" value="UniProtKB-EC"/>
</dbReference>
<dbReference type="Pfam" id="PF01048">
    <property type="entry name" value="PNP_UDP_1"/>
    <property type="match status" value="1"/>
</dbReference>
<dbReference type="InterPro" id="IPR035994">
    <property type="entry name" value="Nucleoside_phosphorylase_sf"/>
</dbReference>
<dbReference type="CDD" id="cd09009">
    <property type="entry name" value="PNP-EcPNPII_like"/>
    <property type="match status" value="1"/>
</dbReference>
<proteinExistence type="inferred from homology"/>
<evidence type="ECO:0000313" key="10">
    <source>
        <dbReference type="Proteomes" id="UP000355283"/>
    </source>
</evidence>
<dbReference type="EC" id="2.4.2.1" evidence="3"/>
<keyword evidence="7" id="KW-0812">Transmembrane</keyword>